<feature type="transmembrane region" description="Helical" evidence="1">
    <location>
        <begin position="84"/>
        <end position="106"/>
    </location>
</feature>
<dbReference type="EMBL" id="CP097649">
    <property type="protein sequence ID" value="URI15715.1"/>
    <property type="molecule type" value="Genomic_DNA"/>
</dbReference>
<proteinExistence type="predicted"/>
<evidence type="ECO:0000313" key="3">
    <source>
        <dbReference type="Proteomes" id="UP001055429"/>
    </source>
</evidence>
<accession>A0ABY4SSR9</accession>
<name>A0ABY4SSR9_9CAUL</name>
<keyword evidence="3" id="KW-1185">Reference proteome</keyword>
<organism evidence="2 3">
    <name type="scientific">Brevundimonas albigilva</name>
    <dbReference type="NCBI Taxonomy" id="1312364"/>
    <lineage>
        <taxon>Bacteria</taxon>
        <taxon>Pseudomonadati</taxon>
        <taxon>Pseudomonadota</taxon>
        <taxon>Alphaproteobacteria</taxon>
        <taxon>Caulobacterales</taxon>
        <taxon>Caulobacteraceae</taxon>
        <taxon>Brevundimonas</taxon>
    </lineage>
</organism>
<sequence>MQPKLKRLLGWVFLGGLLTGFLAGLAGFGAGYLSASSPEAADRVAAFEIVGFGVFGLIAVGVSLWVSVYWMRTIDEAAREAHKAAWFWGGSGALLLGLPLMLIATLPQTADWRLPDWFYGRSDPVAHAALGAGGLLVLMLVGYTVAWAWWWFRRR</sequence>
<protein>
    <submittedName>
        <fullName evidence="2">Uncharacterized protein</fullName>
    </submittedName>
</protein>
<feature type="transmembrane region" description="Helical" evidence="1">
    <location>
        <begin position="126"/>
        <end position="152"/>
    </location>
</feature>
<evidence type="ECO:0000313" key="2">
    <source>
        <dbReference type="EMBL" id="URI15715.1"/>
    </source>
</evidence>
<keyword evidence="1" id="KW-0472">Membrane</keyword>
<reference evidence="2" key="1">
    <citation type="submission" date="2022-05" db="EMBL/GenBank/DDBJ databases">
        <title>Brevundimonas albigilva TT17 genome sequence.</title>
        <authorList>
            <person name="Lee K."/>
            <person name="Son H."/>
        </authorList>
    </citation>
    <scope>NUCLEOTIDE SEQUENCE</scope>
    <source>
        <strain evidence="2">TT17</strain>
    </source>
</reference>
<gene>
    <name evidence="2" type="ORF">M8231_01570</name>
</gene>
<feature type="transmembrane region" description="Helical" evidence="1">
    <location>
        <begin position="45"/>
        <end position="72"/>
    </location>
</feature>
<keyword evidence="1" id="KW-0812">Transmembrane</keyword>
<dbReference type="Proteomes" id="UP001055429">
    <property type="component" value="Chromosome"/>
</dbReference>
<keyword evidence="1" id="KW-1133">Transmembrane helix</keyword>
<dbReference type="RefSeq" id="WP_249751470.1">
    <property type="nucleotide sequence ID" value="NZ_CP097298.1"/>
</dbReference>
<evidence type="ECO:0000256" key="1">
    <source>
        <dbReference type="SAM" id="Phobius"/>
    </source>
</evidence>